<reference evidence="1 2" key="1">
    <citation type="submission" date="2020-01" db="EMBL/GenBank/DDBJ databases">
        <title>Genomes of bacteria type strains.</title>
        <authorList>
            <person name="Chen J."/>
            <person name="Zhu S."/>
            <person name="Yang J."/>
        </authorList>
    </citation>
    <scope>NUCLEOTIDE SEQUENCE [LARGE SCALE GENOMIC DNA]</scope>
    <source>
        <strain evidence="1 2">DSM 16655</strain>
    </source>
</reference>
<name>A0ABT1CMC3_9HYPH</name>
<organism evidence="1 2">
    <name type="scientific">Hoeflea alexandrii</name>
    <dbReference type="NCBI Taxonomy" id="288436"/>
    <lineage>
        <taxon>Bacteria</taxon>
        <taxon>Pseudomonadati</taxon>
        <taxon>Pseudomonadota</taxon>
        <taxon>Alphaproteobacteria</taxon>
        <taxon>Hyphomicrobiales</taxon>
        <taxon>Rhizobiaceae</taxon>
        <taxon>Hoeflea</taxon>
    </lineage>
</organism>
<comment type="caution">
    <text evidence="1">The sequence shown here is derived from an EMBL/GenBank/DDBJ whole genome shotgun (WGS) entry which is preliminary data.</text>
</comment>
<proteinExistence type="predicted"/>
<accession>A0ABT1CMC3</accession>
<dbReference type="Proteomes" id="UP001320715">
    <property type="component" value="Unassembled WGS sequence"/>
</dbReference>
<protein>
    <recommendedName>
        <fullName evidence="3">Phage tail protein</fullName>
    </recommendedName>
</protein>
<sequence>MPDITFRRIRHHDLSKVQTSLMGPKKVKVGFPSGKADAGNIKKAIWNHFGTKGGASGGGWGGPIPERPFLTNAMRDNRASYRQGMKISAKKLLIGATSLNTVLSKLGIKAQGDIQTEITSLSSPPNSSVTIEMKGSSNPLIDNGEMRAAVTWKIDE</sequence>
<keyword evidence="2" id="KW-1185">Reference proteome</keyword>
<evidence type="ECO:0008006" key="3">
    <source>
        <dbReference type="Google" id="ProtNLM"/>
    </source>
</evidence>
<dbReference type="EMBL" id="JAAAML010000001">
    <property type="protein sequence ID" value="MCO6407359.1"/>
    <property type="molecule type" value="Genomic_DNA"/>
</dbReference>
<evidence type="ECO:0000313" key="1">
    <source>
        <dbReference type="EMBL" id="MCO6407359.1"/>
    </source>
</evidence>
<gene>
    <name evidence="1" type="ORF">GTW23_04160</name>
</gene>
<evidence type="ECO:0000313" key="2">
    <source>
        <dbReference type="Proteomes" id="UP001320715"/>
    </source>
</evidence>